<protein>
    <recommendedName>
        <fullName evidence="5">Cytochrome b5 heme-binding domain-containing protein</fullName>
    </recommendedName>
</protein>
<dbReference type="SUPFAM" id="SSF55856">
    <property type="entry name" value="Cytochrome b5-like heme/steroid binding domain"/>
    <property type="match status" value="1"/>
</dbReference>
<sequence>MDYRNAFLWYQWDPTKWFIATCSYLGLATNLRVFPNNEIIKGALAMKLKSLKQVQDAVRWPVPPEQLPVVTWETYAALMTSSEVQEESKSRTLILISGFIHDVSTFLEEHPGGSKLLTSNSGLDMTASFFGDRADVRLKRLSMMRVGILAGGVERPAEHATPESQRLYIAER</sequence>
<dbReference type="Pfam" id="PF00173">
    <property type="entry name" value="Cyt-b5"/>
    <property type="match status" value="1"/>
</dbReference>
<dbReference type="PROSITE" id="PS00191">
    <property type="entry name" value="CYTOCHROME_B5_1"/>
    <property type="match status" value="1"/>
</dbReference>
<dbReference type="PROSITE" id="PS50255">
    <property type="entry name" value="CYTOCHROME_B5_2"/>
    <property type="match status" value="1"/>
</dbReference>
<dbReference type="InterPro" id="IPR036400">
    <property type="entry name" value="Cyt_B5-like_heme/steroid_sf"/>
</dbReference>
<dbReference type="Proteomes" id="UP001465976">
    <property type="component" value="Unassembled WGS sequence"/>
</dbReference>
<evidence type="ECO:0000259" key="5">
    <source>
        <dbReference type="PROSITE" id="PS50255"/>
    </source>
</evidence>
<evidence type="ECO:0000256" key="2">
    <source>
        <dbReference type="ARBA" id="ARBA00022723"/>
    </source>
</evidence>
<evidence type="ECO:0000313" key="6">
    <source>
        <dbReference type="EMBL" id="KAL0581454.1"/>
    </source>
</evidence>
<dbReference type="InterPro" id="IPR001199">
    <property type="entry name" value="Cyt_B5-like_heme/steroid-bd"/>
</dbReference>
<keyword evidence="3 4" id="KW-0408">Iron</keyword>
<evidence type="ECO:0000256" key="3">
    <source>
        <dbReference type="ARBA" id="ARBA00023004"/>
    </source>
</evidence>
<evidence type="ECO:0000256" key="1">
    <source>
        <dbReference type="ARBA" id="ARBA00022617"/>
    </source>
</evidence>
<dbReference type="SMART" id="SM01117">
    <property type="entry name" value="Cyt-b5"/>
    <property type="match status" value="1"/>
</dbReference>
<keyword evidence="2 4" id="KW-0479">Metal-binding</keyword>
<name>A0ABR3G0X9_9AGAR</name>
<evidence type="ECO:0000313" key="7">
    <source>
        <dbReference type="Proteomes" id="UP001465976"/>
    </source>
</evidence>
<accession>A0ABR3G0X9</accession>
<gene>
    <name evidence="6" type="ORF">V5O48_000608</name>
</gene>
<reference evidence="6 7" key="1">
    <citation type="submission" date="2024-02" db="EMBL/GenBank/DDBJ databases">
        <title>A draft genome for the cacao thread blight pathogen Marasmius crinis-equi.</title>
        <authorList>
            <person name="Cohen S.P."/>
            <person name="Baruah I.K."/>
            <person name="Amoako-Attah I."/>
            <person name="Bukari Y."/>
            <person name="Meinhardt L.W."/>
            <person name="Bailey B.A."/>
        </authorList>
    </citation>
    <scope>NUCLEOTIDE SEQUENCE [LARGE SCALE GENOMIC DNA]</scope>
    <source>
        <strain evidence="6 7">GH-76</strain>
    </source>
</reference>
<proteinExistence type="inferred from homology"/>
<keyword evidence="7" id="KW-1185">Reference proteome</keyword>
<dbReference type="EMBL" id="JBAHYK010000010">
    <property type="protein sequence ID" value="KAL0581454.1"/>
    <property type="molecule type" value="Genomic_DNA"/>
</dbReference>
<organism evidence="6 7">
    <name type="scientific">Marasmius crinis-equi</name>
    <dbReference type="NCBI Taxonomy" id="585013"/>
    <lineage>
        <taxon>Eukaryota</taxon>
        <taxon>Fungi</taxon>
        <taxon>Dikarya</taxon>
        <taxon>Basidiomycota</taxon>
        <taxon>Agaricomycotina</taxon>
        <taxon>Agaricomycetes</taxon>
        <taxon>Agaricomycetidae</taxon>
        <taxon>Agaricales</taxon>
        <taxon>Marasmiineae</taxon>
        <taxon>Marasmiaceae</taxon>
        <taxon>Marasmius</taxon>
    </lineage>
</organism>
<feature type="domain" description="Cytochrome b5 heme-binding" evidence="5">
    <location>
        <begin position="67"/>
        <end position="150"/>
    </location>
</feature>
<comment type="similarity">
    <text evidence="4">Belongs to the cytochrome b5 family.</text>
</comment>
<dbReference type="InterPro" id="IPR018506">
    <property type="entry name" value="Cyt_B5_heme-BS"/>
</dbReference>
<dbReference type="Gene3D" id="3.10.120.10">
    <property type="entry name" value="Cytochrome b5-like heme/steroid binding domain"/>
    <property type="match status" value="1"/>
</dbReference>
<evidence type="ECO:0000256" key="4">
    <source>
        <dbReference type="RuleBase" id="RU362121"/>
    </source>
</evidence>
<keyword evidence="1 4" id="KW-0349">Heme</keyword>
<comment type="caution">
    <text evidence="6">The sequence shown here is derived from an EMBL/GenBank/DDBJ whole genome shotgun (WGS) entry which is preliminary data.</text>
</comment>